<dbReference type="GO" id="GO:0008236">
    <property type="term" value="F:serine-type peptidase activity"/>
    <property type="evidence" value="ECO:0007669"/>
    <property type="project" value="UniProtKB-KW"/>
</dbReference>
<evidence type="ECO:0008006" key="6">
    <source>
        <dbReference type="Google" id="ProtNLM"/>
    </source>
</evidence>
<evidence type="ECO:0000313" key="5">
    <source>
        <dbReference type="EMBL" id="EKE26126.1"/>
    </source>
</evidence>
<organism evidence="5">
    <name type="scientific">uncultured bacterium</name>
    <name type="common">gcode 4</name>
    <dbReference type="NCBI Taxonomy" id="1234023"/>
    <lineage>
        <taxon>Bacteria</taxon>
        <taxon>environmental samples</taxon>
    </lineage>
</organism>
<evidence type="ECO:0000256" key="2">
    <source>
        <dbReference type="ARBA" id="ARBA00022670"/>
    </source>
</evidence>
<name>K2F4Y6_9BACT</name>
<evidence type="ECO:0000256" key="1">
    <source>
        <dbReference type="ARBA" id="ARBA00006534"/>
    </source>
</evidence>
<keyword evidence="3" id="KW-0378">Hydrolase</keyword>
<dbReference type="GO" id="GO:0006508">
    <property type="term" value="P:proteolysis"/>
    <property type="evidence" value="ECO:0007669"/>
    <property type="project" value="UniProtKB-KW"/>
</dbReference>
<dbReference type="Gene3D" id="3.40.50.880">
    <property type="match status" value="1"/>
</dbReference>
<keyword evidence="4" id="KW-0720">Serine protease</keyword>
<dbReference type="EMBL" id="AMFJ01000935">
    <property type="protein sequence ID" value="EKE26126.1"/>
    <property type="molecule type" value="Genomic_DNA"/>
</dbReference>
<protein>
    <recommendedName>
        <fullName evidence="6">Peptidase E</fullName>
    </recommendedName>
</protein>
<reference evidence="5" key="1">
    <citation type="journal article" date="2012" name="Science">
        <title>Fermentation, hydrogen, and sulfur metabolism in multiple uncultivated bacterial phyla.</title>
        <authorList>
            <person name="Wrighton K.C."/>
            <person name="Thomas B.C."/>
            <person name="Sharon I."/>
            <person name="Miller C.S."/>
            <person name="Castelle C.J."/>
            <person name="VerBerkmoes N.C."/>
            <person name="Wilkins M.J."/>
            <person name="Hettich R.L."/>
            <person name="Lipton M.S."/>
            <person name="Williams K.H."/>
            <person name="Long P.E."/>
            <person name="Banfield J.F."/>
        </authorList>
    </citation>
    <scope>NUCLEOTIDE SEQUENCE [LARGE SCALE GENOMIC DNA]</scope>
</reference>
<sequence>MKLFLASKIQYCLEKIQILLHKPFSETKVIFIPTASVLSKDKSFVESDLNHWRKLWFIIEIMCFDNIKTITPSILSKLKDSDIIYFSWWNTFLLLDRIKKVWFNRIAKDLLNDWKIFAWSSAWAVIMWPNIYPAHNVDDMTVTENISHDSLNLIDFFVVPHFNLLELKDNLKSIIDDCNVIWMKYMTLNEEECIIIDIEK</sequence>
<comment type="similarity">
    <text evidence="1">Belongs to the peptidase S51 family.</text>
</comment>
<dbReference type="InterPro" id="IPR005320">
    <property type="entry name" value="Peptidase_S51"/>
</dbReference>
<evidence type="ECO:0000256" key="4">
    <source>
        <dbReference type="ARBA" id="ARBA00022825"/>
    </source>
</evidence>
<gene>
    <name evidence="5" type="ORF">ACD_4C00419G0002</name>
</gene>
<comment type="caution">
    <text evidence="5">The sequence shown here is derived from an EMBL/GenBank/DDBJ whole genome shotgun (WGS) entry which is preliminary data.</text>
</comment>
<evidence type="ECO:0000256" key="3">
    <source>
        <dbReference type="ARBA" id="ARBA00022801"/>
    </source>
</evidence>
<dbReference type="Pfam" id="PF03575">
    <property type="entry name" value="Peptidase_S51"/>
    <property type="match status" value="1"/>
</dbReference>
<dbReference type="InterPro" id="IPR029062">
    <property type="entry name" value="Class_I_gatase-like"/>
</dbReference>
<dbReference type="AlphaFoldDB" id="K2F4Y6"/>
<accession>K2F4Y6</accession>
<proteinExistence type="inferred from homology"/>
<keyword evidence="2" id="KW-0645">Protease</keyword>